<dbReference type="AlphaFoldDB" id="A0A0L6JYK6"/>
<dbReference type="Proteomes" id="UP000036923">
    <property type="component" value="Unassembled WGS sequence"/>
</dbReference>
<evidence type="ECO:0000313" key="2">
    <source>
        <dbReference type="Proteomes" id="UP000036923"/>
    </source>
</evidence>
<dbReference type="EMBL" id="LGTC01000001">
    <property type="protein sequence ID" value="KNY30600.1"/>
    <property type="molecule type" value="Genomic_DNA"/>
</dbReference>
<comment type="caution">
    <text evidence="1">The sequence shown here is derived from an EMBL/GenBank/DDBJ whole genome shotgun (WGS) entry which is preliminary data.</text>
</comment>
<proteinExistence type="predicted"/>
<accession>A0A0L6JYK6</accession>
<evidence type="ECO:0000313" key="1">
    <source>
        <dbReference type="EMBL" id="KNY30600.1"/>
    </source>
</evidence>
<organism evidence="1 2">
    <name type="scientific">Pseudobacteroides cellulosolvens ATCC 35603 = DSM 2933</name>
    <dbReference type="NCBI Taxonomy" id="398512"/>
    <lineage>
        <taxon>Bacteria</taxon>
        <taxon>Bacillati</taxon>
        <taxon>Bacillota</taxon>
        <taxon>Clostridia</taxon>
        <taxon>Eubacteriales</taxon>
        <taxon>Oscillospiraceae</taxon>
        <taxon>Pseudobacteroides</taxon>
    </lineage>
</organism>
<dbReference type="RefSeq" id="WP_036945740.1">
    <property type="nucleotide sequence ID" value="NZ_JQKC01000073.1"/>
</dbReference>
<reference evidence="2" key="1">
    <citation type="submission" date="2015-07" db="EMBL/GenBank/DDBJ databases">
        <title>Near-Complete Genome Sequence of the Cellulolytic Bacterium Bacteroides (Pseudobacteroides) cellulosolvens ATCC 35603.</title>
        <authorList>
            <person name="Dassa B."/>
            <person name="Utturkar S.M."/>
            <person name="Klingeman D.M."/>
            <person name="Hurt R.A."/>
            <person name="Keller M."/>
            <person name="Xu J."/>
            <person name="Reddy Y.H.K."/>
            <person name="Borovok I."/>
            <person name="Grinberg I.R."/>
            <person name="Lamed R."/>
            <person name="Zhivin O."/>
            <person name="Bayer E.A."/>
            <person name="Brown S.D."/>
        </authorList>
    </citation>
    <scope>NUCLEOTIDE SEQUENCE [LARGE SCALE GENOMIC DNA]</scope>
    <source>
        <strain evidence="2">DSM 2933</strain>
    </source>
</reference>
<sequence precursor="true">MRKIKLLSVLTITLVIATVSVYMINFNRTNKPQGTEPSTEKTIKYNFSEELFSDEKLKQVSDLIVRAKVKGLKEKATKKVSTTSNNEKVDITAPIEIYEVDVLEGIKNNEKPPKSIDLVIPASSITIETGKEYMLSLYKIKGESSLTGSYGLTSFSQGIYKLDESNQELVSVKTKQKIKKDDFIAKFKD</sequence>
<keyword evidence="2" id="KW-1185">Reference proteome</keyword>
<gene>
    <name evidence="1" type="ORF">Bccel_5880</name>
</gene>
<protein>
    <submittedName>
        <fullName evidence="1">Uncharacterized protein</fullName>
    </submittedName>
</protein>
<name>A0A0L6JYK6_9FIRM</name>